<comment type="caution">
    <text evidence="5">The sequence shown here is derived from an EMBL/GenBank/DDBJ whole genome shotgun (WGS) entry which is preliminary data.</text>
</comment>
<keyword evidence="1" id="KW-0808">Transferase</keyword>
<dbReference type="AlphaFoldDB" id="A0A540WU48"/>
<evidence type="ECO:0000313" key="5">
    <source>
        <dbReference type="EMBL" id="TQF12569.1"/>
    </source>
</evidence>
<feature type="region of interest" description="Disordered" evidence="3">
    <location>
        <begin position="392"/>
        <end position="423"/>
    </location>
</feature>
<gene>
    <name evidence="5" type="ORF">FJV41_28410</name>
</gene>
<dbReference type="GO" id="GO:0044550">
    <property type="term" value="P:secondary metabolite biosynthetic process"/>
    <property type="evidence" value="ECO:0007669"/>
    <property type="project" value="TreeGrafter"/>
</dbReference>
<sequence>MPHDAFITSLGKFLPGEPISNEQMEDYLGKVRGRPSRARARVLSQNGITQRHYAIDREQRSLFRNWDLAVHAIHDALSRSPISLNEMDLLVTATTQADLVLPGFASQVHRALGGPACEVASLQGICSSGMQALRAATLQVASGEARRAIVCASELVSRLLKASHYEEVTGEDTVPFEAEFLRWMLSDGAGAAVVQDRPHPTRPSLKVEWMDIRSHANRHELGMYVGANRGADGGFGPGWIDSPTFAEAAASGAFNIKQDIRRLESLVGLGVDGFFALMDQGRLKPDEVDWFCIHYSSHFFKQPIVKLLERGGVRIPEERWFTNLSTRGNTGCASIFLMLEELVNEGRVRPGQRIFCMVPESGGFIACYAMLTVVAPGRAVVPDVGVTTPAANTQNIVSGPETPANGATEELGPLPLSPKEGGDPVREKLVRELTRVWVDFEAKLQRVSVLDKLSRGVFTVEDYRELLINMRQQVVEGSRWIARAASSITAEHLALRSSFIRHARDEHRDYEMLERHYVSVGGTHEAITRAPKNIGSEALSAWMFHRASQENPFDLLGAMFIIEGLGSRVARRWGMAIREQLSLEDEQVRFFLYHGDNDATHLDRLDGALGSGILTPELAARIVKTAKVTARLYLLQLEELGNV</sequence>
<dbReference type="InterPro" id="IPR016084">
    <property type="entry name" value="Haem_Oase-like_multi-hlx"/>
</dbReference>
<dbReference type="InterPro" id="IPR013747">
    <property type="entry name" value="ACP_syn_III_C"/>
</dbReference>
<dbReference type="Proteomes" id="UP000315369">
    <property type="component" value="Unassembled WGS sequence"/>
</dbReference>
<evidence type="ECO:0000256" key="2">
    <source>
        <dbReference type="ARBA" id="ARBA00023315"/>
    </source>
</evidence>
<feature type="domain" description="Beta-ketoacyl-[acyl-carrier-protein] synthase III C-terminal" evidence="4">
    <location>
        <begin position="279"/>
        <end position="358"/>
    </location>
</feature>
<dbReference type="PANTHER" id="PTHR34069">
    <property type="entry name" value="3-OXOACYL-[ACYL-CARRIER-PROTEIN] SYNTHASE 3"/>
    <property type="match status" value="1"/>
</dbReference>
<dbReference type="SUPFAM" id="SSF48613">
    <property type="entry name" value="Heme oxygenase-like"/>
    <property type="match status" value="1"/>
</dbReference>
<dbReference type="CDD" id="cd00827">
    <property type="entry name" value="init_cond_enzymes"/>
    <property type="match status" value="1"/>
</dbReference>
<proteinExistence type="predicted"/>
<dbReference type="PANTHER" id="PTHR34069:SF3">
    <property type="entry name" value="ACYL-COA:ACYL-COA ALKYLTRANSFERASE"/>
    <property type="match status" value="1"/>
</dbReference>
<dbReference type="InterPro" id="IPR016039">
    <property type="entry name" value="Thiolase-like"/>
</dbReference>
<keyword evidence="2" id="KW-0012">Acyltransferase</keyword>
<organism evidence="5 6">
    <name type="scientific">Myxococcus llanfairpwllgwyngyllgogerychwyrndrobwllllantysiliogogogochensis</name>
    <dbReference type="NCBI Taxonomy" id="2590453"/>
    <lineage>
        <taxon>Bacteria</taxon>
        <taxon>Pseudomonadati</taxon>
        <taxon>Myxococcota</taxon>
        <taxon>Myxococcia</taxon>
        <taxon>Myxococcales</taxon>
        <taxon>Cystobacterineae</taxon>
        <taxon>Myxococcaceae</taxon>
        <taxon>Myxococcus</taxon>
    </lineage>
</organism>
<reference evidence="5 6" key="1">
    <citation type="submission" date="2019-06" db="EMBL/GenBank/DDBJ databases">
        <authorList>
            <person name="Livingstone P."/>
            <person name="Whitworth D."/>
        </authorList>
    </citation>
    <scope>NUCLEOTIDE SEQUENCE [LARGE SCALE GENOMIC DNA]</scope>
    <source>
        <strain evidence="5 6">AM401</strain>
    </source>
</reference>
<dbReference type="Gene3D" id="3.40.47.10">
    <property type="match status" value="2"/>
</dbReference>
<accession>A0A540WU48</accession>
<dbReference type="GO" id="GO:0016746">
    <property type="term" value="F:acyltransferase activity"/>
    <property type="evidence" value="ECO:0007669"/>
    <property type="project" value="UniProtKB-KW"/>
</dbReference>
<evidence type="ECO:0000313" key="6">
    <source>
        <dbReference type="Proteomes" id="UP000315369"/>
    </source>
</evidence>
<dbReference type="OrthoDB" id="2514738at2"/>
<keyword evidence="6" id="KW-1185">Reference proteome</keyword>
<evidence type="ECO:0000256" key="3">
    <source>
        <dbReference type="SAM" id="MobiDB-lite"/>
    </source>
</evidence>
<dbReference type="SUPFAM" id="SSF53901">
    <property type="entry name" value="Thiolase-like"/>
    <property type="match status" value="1"/>
</dbReference>
<dbReference type="Pfam" id="PF08541">
    <property type="entry name" value="ACP_syn_III_C"/>
    <property type="match status" value="1"/>
</dbReference>
<dbReference type="Pfam" id="PF14518">
    <property type="entry name" value="Haem_oxygenas_2"/>
    <property type="match status" value="1"/>
</dbReference>
<evidence type="ECO:0000259" key="4">
    <source>
        <dbReference type="Pfam" id="PF08541"/>
    </source>
</evidence>
<protein>
    <submittedName>
        <fullName evidence="5">3-oxoacyl-ACP synthase</fullName>
    </submittedName>
</protein>
<evidence type="ECO:0000256" key="1">
    <source>
        <dbReference type="ARBA" id="ARBA00022679"/>
    </source>
</evidence>
<name>A0A540WU48_9BACT</name>
<dbReference type="EMBL" id="VIFM01000134">
    <property type="protein sequence ID" value="TQF12569.1"/>
    <property type="molecule type" value="Genomic_DNA"/>
</dbReference>
<dbReference type="Gene3D" id="1.20.910.10">
    <property type="entry name" value="Heme oxygenase-like"/>
    <property type="match status" value="1"/>
</dbReference>